<reference evidence="1 2" key="1">
    <citation type="journal article" date="2022" name="Plant J.">
        <title>Chromosome-level genome of Camellia lanceoleosa provides a valuable resource for understanding genome evolution and self-incompatibility.</title>
        <authorList>
            <person name="Gong W."/>
            <person name="Xiao S."/>
            <person name="Wang L."/>
            <person name="Liao Z."/>
            <person name="Chang Y."/>
            <person name="Mo W."/>
            <person name="Hu G."/>
            <person name="Li W."/>
            <person name="Zhao G."/>
            <person name="Zhu H."/>
            <person name="Hu X."/>
            <person name="Ji K."/>
            <person name="Xiang X."/>
            <person name="Song Q."/>
            <person name="Yuan D."/>
            <person name="Jin S."/>
            <person name="Zhang L."/>
        </authorList>
    </citation>
    <scope>NUCLEOTIDE SEQUENCE [LARGE SCALE GENOMIC DNA]</scope>
    <source>
        <strain evidence="1">SQ_2022a</strain>
    </source>
</reference>
<keyword evidence="2" id="KW-1185">Reference proteome</keyword>
<gene>
    <name evidence="1" type="ORF">LOK49_LG10G01257</name>
</gene>
<sequence>MGILARICCCFYGSSGVYGGDGEGGRRRRSGKIVETSEAEAEVEAAPIVVVTNIIFNATVAQDGSGNYRRINDAIAAAPTHISVTNRYYIRVKPGVYSEYVVVGEDKTNIALIGDDAATTKITGNRTVDGEGFIGQSLTIENSAPINTGIGYLEAKQIYVILLKLTPESCNIFGRLSERSIEFYSNFVRDVHTEKDKTSGTVLPNLRDIIENPPSLNVYVGSEVLDTVNIEARLDESNYVTGEMGIDWDIGTVEETEDTGNGLGPYEIVNANEFLQNSPLNDDGVESDKTLLNKKEDAVVPEASVSEISWDISVENPQVHTSEYTRGKETPRSEVKGGLEGLVCQTHGAAEFLDVIVAKAGEEIMASKLHLLQSKVAEASKLVSKHGCSYYKQLMEQNKQYPGAIYGGEMPAFGKSSVLHSTCQVVHLLLLQL</sequence>
<dbReference type="EMBL" id="CM045767">
    <property type="protein sequence ID" value="KAI7996350.1"/>
    <property type="molecule type" value="Genomic_DNA"/>
</dbReference>
<proteinExistence type="predicted"/>
<dbReference type="Proteomes" id="UP001060215">
    <property type="component" value="Chromosome 10"/>
</dbReference>
<protein>
    <submittedName>
        <fullName evidence="1">CDK5RAP3-like protein</fullName>
    </submittedName>
</protein>
<comment type="caution">
    <text evidence="1">The sequence shown here is derived from an EMBL/GenBank/DDBJ whole genome shotgun (WGS) entry which is preliminary data.</text>
</comment>
<name>A0ACC0G5N3_9ERIC</name>
<evidence type="ECO:0000313" key="2">
    <source>
        <dbReference type="Proteomes" id="UP001060215"/>
    </source>
</evidence>
<evidence type="ECO:0000313" key="1">
    <source>
        <dbReference type="EMBL" id="KAI7996350.1"/>
    </source>
</evidence>
<accession>A0ACC0G5N3</accession>
<organism evidence="1 2">
    <name type="scientific">Camellia lanceoleosa</name>
    <dbReference type="NCBI Taxonomy" id="1840588"/>
    <lineage>
        <taxon>Eukaryota</taxon>
        <taxon>Viridiplantae</taxon>
        <taxon>Streptophyta</taxon>
        <taxon>Embryophyta</taxon>
        <taxon>Tracheophyta</taxon>
        <taxon>Spermatophyta</taxon>
        <taxon>Magnoliopsida</taxon>
        <taxon>eudicotyledons</taxon>
        <taxon>Gunneridae</taxon>
        <taxon>Pentapetalae</taxon>
        <taxon>asterids</taxon>
        <taxon>Ericales</taxon>
        <taxon>Theaceae</taxon>
        <taxon>Camellia</taxon>
    </lineage>
</organism>